<organism evidence="2">
    <name type="scientific">Fagus sylvatica</name>
    <name type="common">Beechnut</name>
    <dbReference type="NCBI Taxonomy" id="28930"/>
    <lineage>
        <taxon>Eukaryota</taxon>
        <taxon>Viridiplantae</taxon>
        <taxon>Streptophyta</taxon>
        <taxon>Embryophyta</taxon>
        <taxon>Tracheophyta</taxon>
        <taxon>Spermatophyta</taxon>
        <taxon>Magnoliopsida</taxon>
        <taxon>eudicotyledons</taxon>
        <taxon>Gunneridae</taxon>
        <taxon>Pentapetalae</taxon>
        <taxon>rosids</taxon>
        <taxon>fabids</taxon>
        <taxon>Fagales</taxon>
        <taxon>Fagaceae</taxon>
        <taxon>Fagus</taxon>
    </lineage>
</organism>
<evidence type="ECO:0000259" key="1">
    <source>
        <dbReference type="Pfam" id="PF14244"/>
    </source>
</evidence>
<gene>
    <name evidence="2" type="ORF">FSB_LOCUS47876</name>
</gene>
<dbReference type="PANTHER" id="PTHR34222:SF100">
    <property type="entry name" value="CCHC-TYPE DOMAIN-CONTAINING PROTEIN"/>
    <property type="match status" value="1"/>
</dbReference>
<feature type="domain" description="Retrotransposon Copia-like N-terminal" evidence="1">
    <location>
        <begin position="27"/>
        <end position="64"/>
    </location>
</feature>
<dbReference type="EMBL" id="OIVN01004924">
    <property type="protein sequence ID" value="SPD19994.1"/>
    <property type="molecule type" value="Genomic_DNA"/>
</dbReference>
<reference evidence="2" key="1">
    <citation type="submission" date="2018-02" db="EMBL/GenBank/DDBJ databases">
        <authorList>
            <person name="Cohen D.B."/>
            <person name="Kent A.D."/>
        </authorList>
    </citation>
    <scope>NUCLEOTIDE SEQUENCE</scope>
</reference>
<evidence type="ECO:0000313" key="2">
    <source>
        <dbReference type="EMBL" id="SPD19994.1"/>
    </source>
</evidence>
<dbReference type="InterPro" id="IPR029472">
    <property type="entry name" value="Copia-like_N"/>
</dbReference>
<sequence length="305" mass="34121">MGDSSGQEVVVSSSEVSLSQHAPAQGITSVLLNGRNFAAWSRSLRLYLGGKGKSGWLLGTEKQPIVGHVKRTQWDMDNCTILGWLFNYIEECIYNTFMYHDSIYGLWIALNQMYAHACNDSSWEELAQYEPLGDLPPDATSIVLARLTRQHTYQFLMGLKPKFEALRTQILNTSPMPSLYEAYATINSDERRRHFGLPTHVTVLASPIITEQMAFAGNSSPRSPSWRLICHHCGVVRNLKARCFKLHPELRQTVHKNRPPNFSSPWTAAIAETIRNSAALSDFSRLQAQIGQLSGSTWLSCCSGS</sequence>
<dbReference type="PANTHER" id="PTHR34222">
    <property type="entry name" value="GAG_PRE-INTEGRS DOMAIN-CONTAINING PROTEIN"/>
    <property type="match status" value="1"/>
</dbReference>
<protein>
    <recommendedName>
        <fullName evidence="1">Retrotransposon Copia-like N-terminal domain-containing protein</fullName>
    </recommendedName>
</protein>
<accession>A0A2N9I7A4</accession>
<dbReference type="AlphaFoldDB" id="A0A2N9I7A4"/>
<proteinExistence type="predicted"/>
<dbReference type="Pfam" id="PF14244">
    <property type="entry name" value="Retrotran_gag_3"/>
    <property type="match status" value="1"/>
</dbReference>
<name>A0A2N9I7A4_FAGSY</name>